<keyword evidence="2" id="KW-0472">Membrane</keyword>
<name>A0A8J2KUS6_9HEXA</name>
<dbReference type="Proteomes" id="UP000708208">
    <property type="component" value="Unassembled WGS sequence"/>
</dbReference>
<keyword evidence="4" id="KW-1185">Reference proteome</keyword>
<evidence type="ECO:0000256" key="1">
    <source>
        <dbReference type="SAM" id="MobiDB-lite"/>
    </source>
</evidence>
<proteinExistence type="predicted"/>
<sequence>MPGLTGECRTVQMQDVPPGNENQCQPSGTTLRTALTIGFCGTIIIGLALFGTFEVLKTTSIAKDVQLISTSLVSTQTTSQPQLPEVVSEMADSDSQDQLIPLPIRMRLSVSAPTDLLDLPKAGEIYLTVNNSKSVPWENWFPQNVDKVVLLRLYGSFSLPNIQHFLSIINKAATLCIYNVNMGSCRKRFKKTLIGKTLNESNSSSAEVSTARYITSSKHVRPLAIGAPTDIPDFPESYEIHLKILNTQGVRWENWFPLNADKASNSESPLKEN</sequence>
<gene>
    <name evidence="3" type="ORF">AFUS01_LOCUS21238</name>
</gene>
<feature type="region of interest" description="Disordered" evidence="1">
    <location>
        <begin position="1"/>
        <end position="25"/>
    </location>
</feature>
<feature type="transmembrane region" description="Helical" evidence="2">
    <location>
        <begin position="35"/>
        <end position="56"/>
    </location>
</feature>
<evidence type="ECO:0000256" key="2">
    <source>
        <dbReference type="SAM" id="Phobius"/>
    </source>
</evidence>
<accession>A0A8J2KUS6</accession>
<comment type="caution">
    <text evidence="3">The sequence shown here is derived from an EMBL/GenBank/DDBJ whole genome shotgun (WGS) entry which is preliminary data.</text>
</comment>
<protein>
    <submittedName>
        <fullName evidence="3">Uncharacterized protein</fullName>
    </submittedName>
</protein>
<keyword evidence="2" id="KW-1133">Transmembrane helix</keyword>
<evidence type="ECO:0000313" key="3">
    <source>
        <dbReference type="EMBL" id="CAG7732745.1"/>
    </source>
</evidence>
<evidence type="ECO:0000313" key="4">
    <source>
        <dbReference type="Proteomes" id="UP000708208"/>
    </source>
</evidence>
<organism evidence="3 4">
    <name type="scientific">Allacma fusca</name>
    <dbReference type="NCBI Taxonomy" id="39272"/>
    <lineage>
        <taxon>Eukaryota</taxon>
        <taxon>Metazoa</taxon>
        <taxon>Ecdysozoa</taxon>
        <taxon>Arthropoda</taxon>
        <taxon>Hexapoda</taxon>
        <taxon>Collembola</taxon>
        <taxon>Symphypleona</taxon>
        <taxon>Sminthuridae</taxon>
        <taxon>Allacma</taxon>
    </lineage>
</organism>
<dbReference type="AlphaFoldDB" id="A0A8J2KUS6"/>
<reference evidence="3" key="1">
    <citation type="submission" date="2021-06" db="EMBL/GenBank/DDBJ databases">
        <authorList>
            <person name="Hodson N. C."/>
            <person name="Mongue J. A."/>
            <person name="Jaron S. K."/>
        </authorList>
    </citation>
    <scope>NUCLEOTIDE SEQUENCE</scope>
</reference>
<dbReference type="EMBL" id="CAJVCH010236690">
    <property type="protein sequence ID" value="CAG7732745.1"/>
    <property type="molecule type" value="Genomic_DNA"/>
</dbReference>
<keyword evidence="2" id="KW-0812">Transmembrane</keyword>